<dbReference type="InterPro" id="IPR015424">
    <property type="entry name" value="PyrdxlP-dep_Trfase"/>
</dbReference>
<evidence type="ECO:0000313" key="4">
    <source>
        <dbReference type="EMBL" id="HGI88350.1"/>
    </source>
</evidence>
<dbReference type="FunFam" id="3.40.640.10:FF:000046">
    <property type="entry name" value="Cystathionine gamma-lyase"/>
    <property type="match status" value="1"/>
</dbReference>
<dbReference type="PANTHER" id="PTHR11808:SF15">
    <property type="entry name" value="CYSTATHIONINE GAMMA-LYASE"/>
    <property type="match status" value="1"/>
</dbReference>
<comment type="caution">
    <text evidence="4">The sequence shown here is derived from an EMBL/GenBank/DDBJ whole genome shotgun (WGS) entry which is preliminary data.</text>
</comment>
<dbReference type="Pfam" id="PF01053">
    <property type="entry name" value="Cys_Met_Meta_PP"/>
    <property type="match status" value="1"/>
</dbReference>
<protein>
    <submittedName>
        <fullName evidence="4">Cystathionine gamma-synthase family protein</fullName>
    </submittedName>
</protein>
<comment type="cofactor">
    <cofactor evidence="1">
        <name>pyridoxal 5'-phosphate</name>
        <dbReference type="ChEBI" id="CHEBI:597326"/>
    </cofactor>
</comment>
<name>A0A7C4FIE9_9CREN</name>
<evidence type="ECO:0000256" key="2">
    <source>
        <dbReference type="ARBA" id="ARBA00009077"/>
    </source>
</evidence>
<dbReference type="GO" id="GO:0019346">
    <property type="term" value="P:transsulfuration"/>
    <property type="evidence" value="ECO:0007669"/>
    <property type="project" value="InterPro"/>
</dbReference>
<evidence type="ECO:0000256" key="1">
    <source>
        <dbReference type="ARBA" id="ARBA00001933"/>
    </source>
</evidence>
<dbReference type="GO" id="GO:0004123">
    <property type="term" value="F:cystathionine gamma-lyase activity"/>
    <property type="evidence" value="ECO:0007669"/>
    <property type="project" value="TreeGrafter"/>
</dbReference>
<dbReference type="CDD" id="cd00614">
    <property type="entry name" value="CGS_like"/>
    <property type="match status" value="1"/>
</dbReference>
<proteinExistence type="inferred from homology"/>
<evidence type="ECO:0000256" key="3">
    <source>
        <dbReference type="ARBA" id="ARBA00022898"/>
    </source>
</evidence>
<dbReference type="PANTHER" id="PTHR11808">
    <property type="entry name" value="TRANS-SULFURATION ENZYME FAMILY MEMBER"/>
    <property type="match status" value="1"/>
</dbReference>
<organism evidence="4">
    <name type="scientific">Ignisphaera aggregans</name>
    <dbReference type="NCBI Taxonomy" id="334771"/>
    <lineage>
        <taxon>Archaea</taxon>
        <taxon>Thermoproteota</taxon>
        <taxon>Thermoprotei</taxon>
        <taxon>Desulfurococcales</taxon>
        <taxon>Desulfurococcaceae</taxon>
        <taxon>Ignisphaera</taxon>
    </lineage>
</organism>
<dbReference type="Gene3D" id="3.40.640.10">
    <property type="entry name" value="Type I PLP-dependent aspartate aminotransferase-like (Major domain)"/>
    <property type="match status" value="1"/>
</dbReference>
<dbReference type="InterPro" id="IPR015421">
    <property type="entry name" value="PyrdxlP-dep_Trfase_major"/>
</dbReference>
<reference evidence="4" key="1">
    <citation type="journal article" date="2020" name="mSystems">
        <title>Genome- and Community-Level Interaction Insights into Carbon Utilization and Element Cycling Functions of Hydrothermarchaeota in Hydrothermal Sediment.</title>
        <authorList>
            <person name="Zhou Z."/>
            <person name="Liu Y."/>
            <person name="Xu W."/>
            <person name="Pan J."/>
            <person name="Luo Z.H."/>
            <person name="Li M."/>
        </authorList>
    </citation>
    <scope>NUCLEOTIDE SEQUENCE [LARGE SCALE GENOMIC DNA]</scope>
    <source>
        <strain evidence="4">SpSt-732</strain>
    </source>
</reference>
<dbReference type="EMBL" id="DTFF01000066">
    <property type="protein sequence ID" value="HGI88350.1"/>
    <property type="molecule type" value="Genomic_DNA"/>
</dbReference>
<gene>
    <name evidence="4" type="ORF">ENV14_08210</name>
</gene>
<dbReference type="InterPro" id="IPR000277">
    <property type="entry name" value="Cys/Met-Metab_PyrdxlP-dep_enz"/>
</dbReference>
<dbReference type="PIRSF" id="PIRSF001434">
    <property type="entry name" value="CGS"/>
    <property type="match status" value="1"/>
</dbReference>
<dbReference type="InterPro" id="IPR015422">
    <property type="entry name" value="PyrdxlP-dep_Trfase_small"/>
</dbReference>
<dbReference type="SUPFAM" id="SSF53383">
    <property type="entry name" value="PLP-dependent transferases"/>
    <property type="match status" value="1"/>
</dbReference>
<sequence>MARLSTDAVHGHEHRDVYGSHIPPIYASVIYEYIDYELGLATFIDRGNYLRYGREENPTTRALERVVAKLEQMEDALAFNSGMAAISTTFLWHLKPGSRIVVPMELYSSTFVLLNNLASKLGVKVEKVWPSAEAIAEAVDDSTTMVFIEAMTNPTNKVIDLGYLSKHLDLAKTMLVVDNTFTTPVALKPVKFGAKLVIHSATKYLGGHNDVVGGVVASQKNVVADLWEWRRLLGGILQPFEAYLVLRGVKTLEVRFERHSKNAQAVAEFLAEHPRVEEVMYPGLSKNPYHEIAKRLFEKPLFGGVLSFRIRGGYEDAVSVLKKLRVIKRCPSLGGTESMAVLPTRGASMFIEPEHRVKLGITDSLVRLSIGLEDVDDIIEDLAQALSM</sequence>
<dbReference type="NCBIfam" id="NF006347">
    <property type="entry name" value="PRK08574.1"/>
    <property type="match status" value="1"/>
</dbReference>
<comment type="similarity">
    <text evidence="2">Belongs to the trans-sulfuration enzymes family.</text>
</comment>
<dbReference type="GO" id="GO:0005737">
    <property type="term" value="C:cytoplasm"/>
    <property type="evidence" value="ECO:0007669"/>
    <property type="project" value="TreeGrafter"/>
</dbReference>
<keyword evidence="3" id="KW-0663">Pyridoxal phosphate</keyword>
<dbReference type="Gene3D" id="3.90.1150.10">
    <property type="entry name" value="Aspartate Aminotransferase, domain 1"/>
    <property type="match status" value="1"/>
</dbReference>
<dbReference type="AlphaFoldDB" id="A0A7C4FIE9"/>
<accession>A0A7C4FIE9</accession>
<dbReference type="GO" id="GO:0019343">
    <property type="term" value="P:cysteine biosynthetic process via cystathionine"/>
    <property type="evidence" value="ECO:0007669"/>
    <property type="project" value="TreeGrafter"/>
</dbReference>
<dbReference type="GO" id="GO:0030170">
    <property type="term" value="F:pyridoxal phosphate binding"/>
    <property type="evidence" value="ECO:0007669"/>
    <property type="project" value="InterPro"/>
</dbReference>